<evidence type="ECO:0000256" key="5">
    <source>
        <dbReference type="ARBA" id="ARBA00022525"/>
    </source>
</evidence>
<dbReference type="InterPro" id="IPR016187">
    <property type="entry name" value="CTDL_fold"/>
</dbReference>
<protein>
    <submittedName>
        <fullName evidence="14">Aerolysin</fullName>
    </submittedName>
</protein>
<dbReference type="Pfam" id="PF01117">
    <property type="entry name" value="Aerolysin"/>
    <property type="match status" value="1"/>
</dbReference>
<dbReference type="GO" id="GO:0005576">
    <property type="term" value="C:extracellular region"/>
    <property type="evidence" value="ECO:0007669"/>
    <property type="project" value="UniProtKB-SubCell"/>
</dbReference>
<dbReference type="InterPro" id="IPR037015">
    <property type="entry name" value="APT_N_sf"/>
</dbReference>
<evidence type="ECO:0000256" key="1">
    <source>
        <dbReference type="ARBA" id="ARBA00004165"/>
    </source>
</evidence>
<feature type="domain" description="Aerolysin-like C-terminal" evidence="13">
    <location>
        <begin position="119"/>
        <end position="477"/>
    </location>
</feature>
<comment type="caution">
    <text evidence="14">The sequence shown here is derived from an EMBL/GenBank/DDBJ whole genome shotgun (WGS) entry which is preliminary data.</text>
</comment>
<dbReference type="InterPro" id="IPR005830">
    <property type="entry name" value="Aerolysn"/>
</dbReference>
<keyword evidence="4" id="KW-1032">Host cell membrane</keyword>
<dbReference type="InterPro" id="IPR055267">
    <property type="entry name" value="Aerolysin-like_C"/>
</dbReference>
<evidence type="ECO:0000256" key="2">
    <source>
        <dbReference type="ARBA" id="ARBA00004613"/>
    </source>
</evidence>
<dbReference type="Pfam" id="PF03440">
    <property type="entry name" value="APT"/>
    <property type="match status" value="1"/>
</dbReference>
<dbReference type="Gene3D" id="2.170.15.10">
    <property type="entry name" value="Proaerolysin, chain A, domain 3"/>
    <property type="match status" value="1"/>
</dbReference>
<dbReference type="AlphaFoldDB" id="A0AAU9QJ47"/>
<keyword evidence="5" id="KW-0964">Secreted</keyword>
<evidence type="ECO:0000256" key="8">
    <source>
        <dbReference type="ARBA" id="ARBA00022870"/>
    </source>
</evidence>
<dbReference type="SMART" id="SM00999">
    <property type="entry name" value="Aerolysin"/>
    <property type="match status" value="1"/>
</dbReference>
<evidence type="ECO:0000256" key="12">
    <source>
        <dbReference type="SAM" id="SignalP"/>
    </source>
</evidence>
<evidence type="ECO:0000256" key="4">
    <source>
        <dbReference type="ARBA" id="ARBA00022511"/>
    </source>
</evidence>
<evidence type="ECO:0000256" key="9">
    <source>
        <dbReference type="ARBA" id="ARBA00023026"/>
    </source>
</evidence>
<organism evidence="14 15">
    <name type="scientific">Vibrio jasicida</name>
    <dbReference type="NCBI Taxonomy" id="766224"/>
    <lineage>
        <taxon>Bacteria</taxon>
        <taxon>Pseudomonadati</taxon>
        <taxon>Pseudomonadota</taxon>
        <taxon>Gammaproteobacteria</taxon>
        <taxon>Vibrionales</taxon>
        <taxon>Vibrionaceae</taxon>
        <taxon>Vibrio</taxon>
    </lineage>
</organism>
<name>A0AAU9QJ47_9VIBR</name>
<dbReference type="InterPro" id="IPR005138">
    <property type="entry name" value="APT_dom"/>
</dbReference>
<sequence length="491" mass="55516">MLHVSTPLSITITLALSFLSTFAQAKIYSDQLVIDELENHQCRSDYRQLTYQEAQEHKTAILSRMQTWDIVGLENGWAIMGSGYHGQIKPEQSSHKTWCYPIHPNTELPKHLGISIAEGSKAEIEYDLVSNQELFIRPVSYLAHTLGYAWLSGNGGNFVGEDMAVNQVHDGWEIQGNKAGSCNGERCSEKTKITASDFAYQLNPHYFSHGNITESTEDSTHTITAYAINTLDQAKQIHIQFDVEQTATWFKTDNSAFAQSVHISSPFQWPTIGTTSPWFIVKGNQAFSDLTSGTSTLPATREANLTVPARSILPIRIELSHSRISYPFRFRADISYRVNFDGFLRYSGNAWHAHPKDRPTISHTFTLGRASELKENIRYQWDHRYIPGETKWWDWSWAIHNHGLPLMQYAAGATLQPYYSHVSGLFDAESQQIGMIDVGRELAVDTPLNWDKNAHVQHLQIGDISVVTDFDSSVLDRLGFRAARLLVQPRN</sequence>
<dbReference type="GO" id="GO:0020002">
    <property type="term" value="C:host cell plasma membrane"/>
    <property type="evidence" value="ECO:0007669"/>
    <property type="project" value="UniProtKB-SubCell"/>
</dbReference>
<evidence type="ECO:0000313" key="15">
    <source>
        <dbReference type="Proteomes" id="UP001295462"/>
    </source>
</evidence>
<keyword evidence="9" id="KW-0843">Virulence</keyword>
<feature type="signal peptide" evidence="12">
    <location>
        <begin position="1"/>
        <end position="25"/>
    </location>
</feature>
<keyword evidence="11" id="KW-1015">Disulfide bond</keyword>
<keyword evidence="10" id="KW-0472">Membrane</keyword>
<feature type="chain" id="PRO_5043908468" evidence="12">
    <location>
        <begin position="26"/>
        <end position="491"/>
    </location>
</feature>
<proteinExistence type="inferred from homology"/>
<evidence type="ECO:0000256" key="11">
    <source>
        <dbReference type="ARBA" id="ARBA00023157"/>
    </source>
</evidence>
<evidence type="ECO:0000256" key="10">
    <source>
        <dbReference type="ARBA" id="ARBA00023136"/>
    </source>
</evidence>
<evidence type="ECO:0000256" key="7">
    <source>
        <dbReference type="ARBA" id="ARBA00022729"/>
    </source>
</evidence>
<dbReference type="PRINTS" id="PR00754">
    <property type="entry name" value="AEROLYSIN"/>
</dbReference>
<comment type="subcellular location">
    <subcellularLocation>
        <location evidence="1">Host cell membrane</location>
    </subcellularLocation>
    <subcellularLocation>
        <location evidence="2">Secreted</location>
    </subcellularLocation>
</comment>
<accession>A0AAU9QJ47</accession>
<gene>
    <name evidence="14" type="primary">aerA</name>
    <name evidence="14" type="ORF">THF1A12_160108</name>
</gene>
<evidence type="ECO:0000313" key="14">
    <source>
        <dbReference type="EMBL" id="CAH1580590.1"/>
    </source>
</evidence>
<dbReference type="Gene3D" id="3.10.40.10">
    <property type="entry name" value="Aerolysin/Pertussis toxin (APT), N-terminal domain"/>
    <property type="match status" value="1"/>
</dbReference>
<dbReference type="Gene3D" id="3.30.412.10">
    <property type="entry name" value="Proaerolysin, chain A, domain 2"/>
    <property type="match status" value="1"/>
</dbReference>
<keyword evidence="6" id="KW-0800">Toxin</keyword>
<dbReference type="Proteomes" id="UP001295462">
    <property type="component" value="Unassembled WGS sequence"/>
</dbReference>
<dbReference type="SUPFAM" id="SSF56436">
    <property type="entry name" value="C-type lectin-like"/>
    <property type="match status" value="1"/>
</dbReference>
<keyword evidence="7 12" id="KW-0732">Signal</keyword>
<reference evidence="14" key="1">
    <citation type="submission" date="2022-01" db="EMBL/GenBank/DDBJ databases">
        <authorList>
            <person name="Lagorce A."/>
        </authorList>
    </citation>
    <scope>NUCLEOTIDE SEQUENCE</scope>
    <source>
        <strain evidence="14">Th15_F1_A12</strain>
    </source>
</reference>
<dbReference type="SUPFAM" id="SSF56973">
    <property type="entry name" value="Aerolisin/ETX pore-forming domain"/>
    <property type="match status" value="1"/>
</dbReference>
<comment type="similarity">
    <text evidence="3">Belongs to the aerolysin family.</text>
</comment>
<keyword evidence="8" id="KW-1043">Host membrane</keyword>
<evidence type="ECO:0000256" key="3">
    <source>
        <dbReference type="ARBA" id="ARBA00009831"/>
    </source>
</evidence>
<dbReference type="GO" id="GO:0090729">
    <property type="term" value="F:toxin activity"/>
    <property type="evidence" value="ECO:0007669"/>
    <property type="project" value="UniProtKB-KW"/>
</dbReference>
<evidence type="ECO:0000256" key="6">
    <source>
        <dbReference type="ARBA" id="ARBA00022656"/>
    </source>
</evidence>
<dbReference type="RefSeq" id="WP_409588597.1">
    <property type="nucleotide sequence ID" value="NZ_CAKMTZ010000068.1"/>
</dbReference>
<dbReference type="CDD" id="cd20218">
    <property type="entry name" value="PFM_aerolysin"/>
    <property type="match status" value="1"/>
</dbReference>
<evidence type="ECO:0000259" key="13">
    <source>
        <dbReference type="SMART" id="SM00999"/>
    </source>
</evidence>
<dbReference type="EMBL" id="CAKMUD010000068">
    <property type="protein sequence ID" value="CAH1580590.1"/>
    <property type="molecule type" value="Genomic_DNA"/>
</dbReference>